<dbReference type="InterPro" id="IPR011965">
    <property type="entry name" value="PaaX_trns_reg"/>
</dbReference>
<sequence length="285" mass="30850">MTTEPFLAPLLSDLPLRATSFIVTVYGDVVVPRGEVLWMGNLIAVCAHVGISESLVRTAVSRLVQAGRLAGERIGRRSYYRLAPTARAEFAQVAKLLYHPPAEASGWLVLHAPELAEDVIRRRHLGRLEGNVLIAPDHGQTPPEVALTLHAGLGRDDAKLAACWDLAPLNAGYADLIGRFAPLEQALGSGAPLAPDAALIARLLLVDLYRSTLLRDPRLPASALPADWCGHEAHALFARLYLLLSEPAELHIARNLEGETGYLPRTSAISKPAWRPSLKPPSIDH</sequence>
<accession>A0ABT8D2G4</accession>
<dbReference type="PIRSF" id="PIRSF020623">
    <property type="entry name" value="PaaX"/>
    <property type="match status" value="1"/>
</dbReference>
<dbReference type="Gene3D" id="1.10.10.10">
    <property type="entry name" value="Winged helix-like DNA-binding domain superfamily/Winged helix DNA-binding domain"/>
    <property type="match status" value="1"/>
</dbReference>
<dbReference type="InterPro" id="IPR036390">
    <property type="entry name" value="WH_DNA-bd_sf"/>
</dbReference>
<gene>
    <name evidence="3" type="ORF">QWZ10_02445</name>
</gene>
<reference evidence="4" key="1">
    <citation type="journal article" date="2019" name="Int. J. Syst. Evol. Microbiol.">
        <title>The Global Catalogue of Microorganisms (GCM) 10K type strain sequencing project: providing services to taxonomists for standard genome sequencing and annotation.</title>
        <authorList>
            <consortium name="The Broad Institute Genomics Platform"/>
            <consortium name="The Broad Institute Genome Sequencing Center for Infectious Disease"/>
            <person name="Wu L."/>
            <person name="Ma J."/>
        </authorList>
    </citation>
    <scope>NUCLEOTIDE SEQUENCE [LARGE SCALE GENOMIC DNA]</scope>
    <source>
        <strain evidence="4">CECT 8482</strain>
    </source>
</reference>
<protein>
    <submittedName>
        <fullName evidence="3">PaaX family transcriptional regulator C-terminal domain-containing protein</fullName>
    </submittedName>
</protein>
<feature type="domain" description="Transcriptional repressor PaaX-like N-terminal" evidence="1">
    <location>
        <begin position="17"/>
        <end position="83"/>
    </location>
</feature>
<dbReference type="Proteomes" id="UP001243846">
    <property type="component" value="Unassembled WGS sequence"/>
</dbReference>
<dbReference type="EMBL" id="JAUFRC010000001">
    <property type="protein sequence ID" value="MDN3710960.1"/>
    <property type="molecule type" value="Genomic_DNA"/>
</dbReference>
<evidence type="ECO:0000313" key="3">
    <source>
        <dbReference type="EMBL" id="MDN3710960.1"/>
    </source>
</evidence>
<evidence type="ECO:0000313" key="4">
    <source>
        <dbReference type="Proteomes" id="UP001243846"/>
    </source>
</evidence>
<feature type="domain" description="Transcriptional repressor PaaX-like C-terminal" evidence="2">
    <location>
        <begin position="164"/>
        <end position="253"/>
    </location>
</feature>
<dbReference type="SUPFAM" id="SSF46785">
    <property type="entry name" value="Winged helix' DNA-binding domain"/>
    <property type="match status" value="1"/>
</dbReference>
<keyword evidence="4" id="KW-1185">Reference proteome</keyword>
<comment type="caution">
    <text evidence="3">The sequence shown here is derived from an EMBL/GenBank/DDBJ whole genome shotgun (WGS) entry which is preliminary data.</text>
</comment>
<dbReference type="InterPro" id="IPR013225">
    <property type="entry name" value="PaaX_C"/>
</dbReference>
<name>A0ABT8D2G4_9RHOB</name>
<dbReference type="InterPro" id="IPR036388">
    <property type="entry name" value="WH-like_DNA-bd_sf"/>
</dbReference>
<dbReference type="PANTHER" id="PTHR30319">
    <property type="entry name" value="PHENYLACETIC ACID REGULATOR-RELATED TRANSCRIPTIONAL REPRESSOR"/>
    <property type="match status" value="1"/>
</dbReference>
<dbReference type="Pfam" id="PF08223">
    <property type="entry name" value="PaaX_C"/>
    <property type="match status" value="1"/>
</dbReference>
<dbReference type="PANTHER" id="PTHR30319:SF1">
    <property type="entry name" value="TRANSCRIPTIONAL REPRESSOR PAAX"/>
    <property type="match status" value="1"/>
</dbReference>
<dbReference type="Pfam" id="PF07848">
    <property type="entry name" value="PaaX"/>
    <property type="match status" value="1"/>
</dbReference>
<dbReference type="Gene3D" id="1.20.58.1460">
    <property type="match status" value="1"/>
</dbReference>
<proteinExistence type="predicted"/>
<organism evidence="3 4">
    <name type="scientific">Paracoccus cavernae</name>
    <dbReference type="NCBI Taxonomy" id="1571207"/>
    <lineage>
        <taxon>Bacteria</taxon>
        <taxon>Pseudomonadati</taxon>
        <taxon>Pseudomonadota</taxon>
        <taxon>Alphaproteobacteria</taxon>
        <taxon>Rhodobacterales</taxon>
        <taxon>Paracoccaceae</taxon>
        <taxon>Paracoccus</taxon>
    </lineage>
</organism>
<dbReference type="InterPro" id="IPR012906">
    <property type="entry name" value="PaaX-like_N"/>
</dbReference>
<evidence type="ECO:0000259" key="2">
    <source>
        <dbReference type="Pfam" id="PF08223"/>
    </source>
</evidence>
<evidence type="ECO:0000259" key="1">
    <source>
        <dbReference type="Pfam" id="PF07848"/>
    </source>
</evidence>